<dbReference type="Gene3D" id="1.10.287.110">
    <property type="entry name" value="DnaJ domain"/>
    <property type="match status" value="1"/>
</dbReference>
<dbReference type="InterPro" id="IPR036869">
    <property type="entry name" value="J_dom_sf"/>
</dbReference>
<dbReference type="SMART" id="SM00271">
    <property type="entry name" value="DnaJ"/>
    <property type="match status" value="1"/>
</dbReference>
<dbReference type="EMBL" id="CAMXCT030003002">
    <property type="protein sequence ID" value="CAL4789163.1"/>
    <property type="molecule type" value="Genomic_DNA"/>
</dbReference>
<evidence type="ECO:0000256" key="1">
    <source>
        <dbReference type="SAM" id="Phobius"/>
    </source>
</evidence>
<dbReference type="Proteomes" id="UP001152797">
    <property type="component" value="Unassembled WGS sequence"/>
</dbReference>
<evidence type="ECO:0000259" key="3">
    <source>
        <dbReference type="PROSITE" id="PS50076"/>
    </source>
</evidence>
<dbReference type="Pfam" id="PF00226">
    <property type="entry name" value="DnaJ"/>
    <property type="match status" value="1"/>
</dbReference>
<evidence type="ECO:0000313" key="6">
    <source>
        <dbReference type="EMBL" id="CAL4789163.1"/>
    </source>
</evidence>
<gene>
    <name evidence="4" type="ORF">C1SCF055_LOCUS27854</name>
</gene>
<dbReference type="InterPro" id="IPR001623">
    <property type="entry name" value="DnaJ_domain"/>
</dbReference>
<dbReference type="PROSITE" id="PS50076">
    <property type="entry name" value="DNAJ_2"/>
    <property type="match status" value="1"/>
</dbReference>
<evidence type="ECO:0000313" key="4">
    <source>
        <dbReference type="EMBL" id="CAI4001851.1"/>
    </source>
</evidence>
<evidence type="ECO:0000256" key="2">
    <source>
        <dbReference type="SAM" id="SignalP"/>
    </source>
</evidence>
<keyword evidence="1" id="KW-1133">Transmembrane helix</keyword>
<evidence type="ECO:0000313" key="7">
    <source>
        <dbReference type="Proteomes" id="UP001152797"/>
    </source>
</evidence>
<dbReference type="EMBL" id="CAMXCT020003002">
    <property type="protein sequence ID" value="CAL1155226.1"/>
    <property type="molecule type" value="Genomic_DNA"/>
</dbReference>
<feature type="chain" id="PRO_5043270964" evidence="2">
    <location>
        <begin position="22"/>
        <end position="158"/>
    </location>
</feature>
<keyword evidence="1" id="KW-0472">Membrane</keyword>
<sequence length="158" mass="18397">MFRRPCLLLSCLCLCLHLWGPSFTPSPRPRSRTAWEVLDLPRGSDARAIRQRYRELVAREHPDKRPDLADADARFAEITAAYRELMDGPKGPSEEFYGEMRVDMEEMVVDERDNDSLVVLLFIFIWFLIFGALAVGQDGLSWEDCRRNWEWWCSLKGA</sequence>
<proteinExistence type="predicted"/>
<feature type="signal peptide" evidence="2">
    <location>
        <begin position="1"/>
        <end position="21"/>
    </location>
</feature>
<evidence type="ECO:0000313" key="5">
    <source>
        <dbReference type="EMBL" id="CAL1155226.1"/>
    </source>
</evidence>
<accession>A0A9P1D2S1</accession>
<dbReference type="AlphaFoldDB" id="A0A9P1D2S1"/>
<protein>
    <submittedName>
        <fullName evidence="6">DnaJ homolog subfamily C member 5B (Cysteine string protein beta) (CSP-beta)</fullName>
    </submittedName>
</protein>
<dbReference type="SUPFAM" id="SSF46565">
    <property type="entry name" value="Chaperone J-domain"/>
    <property type="match status" value="1"/>
</dbReference>
<organism evidence="4">
    <name type="scientific">Cladocopium goreaui</name>
    <dbReference type="NCBI Taxonomy" id="2562237"/>
    <lineage>
        <taxon>Eukaryota</taxon>
        <taxon>Sar</taxon>
        <taxon>Alveolata</taxon>
        <taxon>Dinophyceae</taxon>
        <taxon>Suessiales</taxon>
        <taxon>Symbiodiniaceae</taxon>
        <taxon>Cladocopium</taxon>
    </lineage>
</organism>
<dbReference type="EMBL" id="CAMXCT010003002">
    <property type="protein sequence ID" value="CAI4001851.1"/>
    <property type="molecule type" value="Genomic_DNA"/>
</dbReference>
<dbReference type="OrthoDB" id="10250354at2759"/>
<name>A0A9P1D2S1_9DINO</name>
<reference evidence="4" key="1">
    <citation type="submission" date="2022-10" db="EMBL/GenBank/DDBJ databases">
        <authorList>
            <person name="Chen Y."/>
            <person name="Dougan E. K."/>
            <person name="Chan C."/>
            <person name="Rhodes N."/>
            <person name="Thang M."/>
        </authorList>
    </citation>
    <scope>NUCLEOTIDE SEQUENCE</scope>
</reference>
<dbReference type="PRINTS" id="PR00625">
    <property type="entry name" value="JDOMAIN"/>
</dbReference>
<keyword evidence="2" id="KW-0732">Signal</keyword>
<dbReference type="CDD" id="cd06257">
    <property type="entry name" value="DnaJ"/>
    <property type="match status" value="1"/>
</dbReference>
<reference evidence="5" key="2">
    <citation type="submission" date="2024-04" db="EMBL/GenBank/DDBJ databases">
        <authorList>
            <person name="Chen Y."/>
            <person name="Shah S."/>
            <person name="Dougan E. K."/>
            <person name="Thang M."/>
            <person name="Chan C."/>
        </authorList>
    </citation>
    <scope>NUCLEOTIDE SEQUENCE [LARGE SCALE GENOMIC DNA]</scope>
</reference>
<feature type="domain" description="J" evidence="3">
    <location>
        <begin position="33"/>
        <end position="101"/>
    </location>
</feature>
<comment type="caution">
    <text evidence="4">The sequence shown here is derived from an EMBL/GenBank/DDBJ whole genome shotgun (WGS) entry which is preliminary data.</text>
</comment>
<keyword evidence="7" id="KW-1185">Reference proteome</keyword>
<keyword evidence="1" id="KW-0812">Transmembrane</keyword>
<feature type="transmembrane region" description="Helical" evidence="1">
    <location>
        <begin position="117"/>
        <end position="136"/>
    </location>
</feature>